<dbReference type="AlphaFoldDB" id="A0A7Y0FYC6"/>
<accession>A0A7Y0FYC6</accession>
<keyword evidence="3" id="KW-1185">Reference proteome</keyword>
<dbReference type="Proteomes" id="UP000541470">
    <property type="component" value="Unassembled WGS sequence"/>
</dbReference>
<name>A0A7Y0FYC6_9HYPH</name>
<keyword evidence="1" id="KW-0732">Signal</keyword>
<gene>
    <name evidence="2" type="ORF">HHL25_22145</name>
</gene>
<protein>
    <recommendedName>
        <fullName evidence="4">DUF4157 domain-containing protein</fullName>
    </recommendedName>
</protein>
<sequence>MKKGLARGGRYGLAALAMLAVAVTAATSYAYPALAATACPTCYGLERVAAGLLVDPDMTPAIREQIKADISTSRAVVGGFFGAFAGHPTVIACSSEDCDRRLGGRGARAMAYSTPFGTIIRLSPRGLNAVIITHEFSHVELHRRVGVWKIMSSALPAWFDEGVAVIVSNDGRYLRQNASGPDRCVRDSGKPLPDSGYQWAPLSGKDPMIYADAACRVLHWMDAHGGQAGLLTMIDTLAAGQDFQP</sequence>
<evidence type="ECO:0008006" key="4">
    <source>
        <dbReference type="Google" id="ProtNLM"/>
    </source>
</evidence>
<organism evidence="2 3">
    <name type="scientific">Rhizobium terricola</name>
    <dbReference type="NCBI Taxonomy" id="2728849"/>
    <lineage>
        <taxon>Bacteria</taxon>
        <taxon>Pseudomonadati</taxon>
        <taxon>Pseudomonadota</taxon>
        <taxon>Alphaproteobacteria</taxon>
        <taxon>Hyphomicrobiales</taxon>
        <taxon>Rhizobiaceae</taxon>
        <taxon>Rhizobium/Agrobacterium group</taxon>
        <taxon>Rhizobium</taxon>
    </lineage>
</organism>
<dbReference type="RefSeq" id="WP_169595413.1">
    <property type="nucleotide sequence ID" value="NZ_JABBGK010000009.1"/>
</dbReference>
<evidence type="ECO:0000313" key="3">
    <source>
        <dbReference type="Proteomes" id="UP000541470"/>
    </source>
</evidence>
<evidence type="ECO:0000313" key="2">
    <source>
        <dbReference type="EMBL" id="NML76846.1"/>
    </source>
</evidence>
<dbReference type="EMBL" id="JABBGK010000009">
    <property type="protein sequence ID" value="NML76846.1"/>
    <property type="molecule type" value="Genomic_DNA"/>
</dbReference>
<reference evidence="2 3" key="1">
    <citation type="submission" date="2020-04" db="EMBL/GenBank/DDBJ databases">
        <title>Rhizobium sp. S-51 isolated from soil.</title>
        <authorList>
            <person name="Dahal R.H."/>
        </authorList>
    </citation>
    <scope>NUCLEOTIDE SEQUENCE [LARGE SCALE GENOMIC DNA]</scope>
    <source>
        <strain evidence="2 3">S-51</strain>
    </source>
</reference>
<comment type="caution">
    <text evidence="2">The sequence shown here is derived from an EMBL/GenBank/DDBJ whole genome shotgun (WGS) entry which is preliminary data.</text>
</comment>
<evidence type="ECO:0000256" key="1">
    <source>
        <dbReference type="SAM" id="SignalP"/>
    </source>
</evidence>
<feature type="chain" id="PRO_5030761128" description="DUF4157 domain-containing protein" evidence="1">
    <location>
        <begin position="31"/>
        <end position="245"/>
    </location>
</feature>
<feature type="signal peptide" evidence="1">
    <location>
        <begin position="1"/>
        <end position="30"/>
    </location>
</feature>
<proteinExistence type="predicted"/>